<dbReference type="EMBL" id="LR797401">
    <property type="protein sequence ID" value="CAB4213846.1"/>
    <property type="molecule type" value="Genomic_DNA"/>
</dbReference>
<organism evidence="2">
    <name type="scientific">uncultured Caudovirales phage</name>
    <dbReference type="NCBI Taxonomy" id="2100421"/>
    <lineage>
        <taxon>Viruses</taxon>
        <taxon>Duplodnaviria</taxon>
        <taxon>Heunggongvirae</taxon>
        <taxon>Uroviricota</taxon>
        <taxon>Caudoviricetes</taxon>
        <taxon>Peduoviridae</taxon>
        <taxon>Maltschvirus</taxon>
        <taxon>Maltschvirus maltsch</taxon>
    </lineage>
</organism>
<dbReference type="EMBL" id="LR798384">
    <property type="protein sequence ID" value="CAB5228397.1"/>
    <property type="molecule type" value="Genomic_DNA"/>
</dbReference>
<evidence type="ECO:0000256" key="1">
    <source>
        <dbReference type="SAM" id="MobiDB-lite"/>
    </source>
</evidence>
<evidence type="ECO:0000313" key="5">
    <source>
        <dbReference type="EMBL" id="CAB5228397.1"/>
    </source>
</evidence>
<evidence type="ECO:0000313" key="3">
    <source>
        <dbReference type="EMBL" id="CAB4182356.1"/>
    </source>
</evidence>
<gene>
    <name evidence="3" type="ORF">UFOVP1095_6</name>
    <name evidence="4" type="ORF">UFOVP1452_6</name>
    <name evidence="5" type="ORF">UFOVP1540_35</name>
    <name evidence="2" type="ORF">UFOVP918_6</name>
</gene>
<dbReference type="EMBL" id="LR797032">
    <property type="protein sequence ID" value="CAB4182356.1"/>
    <property type="molecule type" value="Genomic_DNA"/>
</dbReference>
<reference evidence="2" key="1">
    <citation type="submission" date="2020-05" db="EMBL/GenBank/DDBJ databases">
        <authorList>
            <person name="Chiriac C."/>
            <person name="Salcher M."/>
            <person name="Ghai R."/>
            <person name="Kavagutti S V."/>
        </authorList>
    </citation>
    <scope>NUCLEOTIDE SEQUENCE</scope>
</reference>
<name>A0A6J5PIQ1_9CAUD</name>
<feature type="region of interest" description="Disordered" evidence="1">
    <location>
        <begin position="31"/>
        <end position="57"/>
    </location>
</feature>
<dbReference type="EMBL" id="LR796867">
    <property type="protein sequence ID" value="CAB4171383.1"/>
    <property type="molecule type" value="Genomic_DNA"/>
</dbReference>
<proteinExistence type="predicted"/>
<evidence type="ECO:0000313" key="4">
    <source>
        <dbReference type="EMBL" id="CAB4213846.1"/>
    </source>
</evidence>
<sequence>MIHIIIRQENRTPKQGPLGENRSRLALPINADLHTPNGKTVNGMPQFDVTPQPPQLHTQGAEIKDWTNIEYAAEWDGVSPWITILAGYNSSLKMRYMGWPTCTKEEWDALNPIQKML</sequence>
<accession>A0A6J5PIQ1</accession>
<evidence type="ECO:0000313" key="2">
    <source>
        <dbReference type="EMBL" id="CAB4171383.1"/>
    </source>
</evidence>
<protein>
    <submittedName>
        <fullName evidence="2">Uncharacterized protein</fullName>
    </submittedName>
</protein>